<comment type="caution">
    <text evidence="3">The sequence shown here is derived from an EMBL/GenBank/DDBJ whole genome shotgun (WGS) entry which is preliminary data.</text>
</comment>
<dbReference type="GO" id="GO:0035243">
    <property type="term" value="F:protein-arginine omega-N symmetric methyltransferase activity"/>
    <property type="evidence" value="ECO:0007669"/>
    <property type="project" value="TreeGrafter"/>
</dbReference>
<organism evidence="3 4">
    <name type="scientific">Nitrobacter vulgaris</name>
    <dbReference type="NCBI Taxonomy" id="29421"/>
    <lineage>
        <taxon>Bacteria</taxon>
        <taxon>Pseudomonadati</taxon>
        <taxon>Pseudomonadota</taxon>
        <taxon>Alphaproteobacteria</taxon>
        <taxon>Hyphomicrobiales</taxon>
        <taxon>Nitrobacteraceae</taxon>
        <taxon>Nitrobacter</taxon>
    </lineage>
</organism>
<dbReference type="InterPro" id="IPR003788">
    <property type="entry name" value="NDUFAF7"/>
</dbReference>
<dbReference type="EMBL" id="MWPQ01000049">
    <property type="protein sequence ID" value="OPH82171.1"/>
    <property type="molecule type" value="Genomic_DNA"/>
</dbReference>
<dbReference type="PANTHER" id="PTHR12049:SF7">
    <property type="entry name" value="PROTEIN ARGININE METHYLTRANSFERASE NDUFAF7, MITOCHONDRIAL"/>
    <property type="match status" value="1"/>
</dbReference>
<keyword evidence="1 3" id="KW-0489">Methyltransferase</keyword>
<dbReference type="STRING" id="29421.B2M20_13445"/>
<dbReference type="Pfam" id="PF02636">
    <property type="entry name" value="Methyltransf_28"/>
    <property type="match status" value="1"/>
</dbReference>
<sequence length="398" mass="43605">MPPGPAVRGRQTHERFRIRARSIVAEPSPLLADIKKLIKTSGPLPVWRYMQLCLTHPQHGYYIARDPLGREGDFITSPEVSQMFGELLGLWGASVWRSIGSPATLRLIEFGPGRGTMMADALRALRVLPPMYQALSVHLIEINPELREKQKAALSSTPNIHWHASLDEVPEGPAIILANEYFDVLPIHQMVKRDDGWHERVVDIDSSGQLVFGANAAPTPRFDMLLPPLVRAAPVGAIFEWRPDAEIMSIATRVRDHGGAALIIDYGHVRSDAGDTFQAIARHSFADPLKYPGQVDVTAHVDFEALARAAEDVGARVHGPVTQGEFLRRLGIESRAVNLMEKATPEISDSIATALKRLTEGGRGGMGSMFKVIGVSDPGLTELVGLSDRERRGGMRAP</sequence>
<dbReference type="Proteomes" id="UP000189940">
    <property type="component" value="Unassembled WGS sequence"/>
</dbReference>
<dbReference type="Gene3D" id="3.40.50.12710">
    <property type="match status" value="1"/>
</dbReference>
<evidence type="ECO:0000313" key="3">
    <source>
        <dbReference type="EMBL" id="OPH82171.1"/>
    </source>
</evidence>
<dbReference type="InterPro" id="IPR029063">
    <property type="entry name" value="SAM-dependent_MTases_sf"/>
</dbReference>
<protein>
    <submittedName>
        <fullName evidence="3">Methyltransferase</fullName>
    </submittedName>
</protein>
<keyword evidence="4" id="KW-1185">Reference proteome</keyword>
<dbReference type="GO" id="GO:0032259">
    <property type="term" value="P:methylation"/>
    <property type="evidence" value="ECO:0007669"/>
    <property type="project" value="UniProtKB-KW"/>
</dbReference>
<reference evidence="3 4" key="1">
    <citation type="submission" date="2017-02" db="EMBL/GenBank/DDBJ databases">
        <title>Genome sequence of the nitrite-oxidizing bacterium Nitrobacter vulgaris strain Ab1.</title>
        <authorList>
            <person name="Mellbye B.L."/>
            <person name="Davis E.W."/>
            <person name="Spieck E."/>
            <person name="Chang J.H."/>
            <person name="Bottomley P.J."/>
            <person name="Sayavedra-Soto L.A."/>
        </authorList>
    </citation>
    <scope>NUCLEOTIDE SEQUENCE [LARGE SCALE GENOMIC DNA]</scope>
    <source>
        <strain evidence="3 4">Ab1</strain>
    </source>
</reference>
<accession>A0A1V4HW14</accession>
<name>A0A1V4HW14_NITVU</name>
<dbReference type="PANTHER" id="PTHR12049">
    <property type="entry name" value="PROTEIN ARGININE METHYLTRANSFERASE NDUFAF7, MITOCHONDRIAL"/>
    <property type="match status" value="1"/>
</dbReference>
<keyword evidence="2 3" id="KW-0808">Transferase</keyword>
<dbReference type="InterPro" id="IPR038375">
    <property type="entry name" value="NDUFAF7_sf"/>
</dbReference>
<proteinExistence type="predicted"/>
<dbReference type="SUPFAM" id="SSF53335">
    <property type="entry name" value="S-adenosyl-L-methionine-dependent methyltransferases"/>
    <property type="match status" value="1"/>
</dbReference>
<evidence type="ECO:0000256" key="2">
    <source>
        <dbReference type="ARBA" id="ARBA00022679"/>
    </source>
</evidence>
<gene>
    <name evidence="3" type="ORF">B2M20_13445</name>
</gene>
<evidence type="ECO:0000313" key="4">
    <source>
        <dbReference type="Proteomes" id="UP000189940"/>
    </source>
</evidence>
<dbReference type="OrthoDB" id="9794208at2"/>
<evidence type="ECO:0000256" key="1">
    <source>
        <dbReference type="ARBA" id="ARBA00022603"/>
    </source>
</evidence>
<dbReference type="AlphaFoldDB" id="A0A1V4HW14"/>